<dbReference type="InterPro" id="IPR036709">
    <property type="entry name" value="Autotransporte_beta_dom_sf"/>
</dbReference>
<evidence type="ECO:0000313" key="3">
    <source>
        <dbReference type="EMBL" id="AJK49181.1"/>
    </source>
</evidence>
<dbReference type="Pfam" id="PF03212">
    <property type="entry name" value="Pertactin"/>
    <property type="match status" value="1"/>
</dbReference>
<name>A0A0B6SA92_BURPL</name>
<dbReference type="PRINTS" id="PR01484">
    <property type="entry name" value="PRTACTNFAMLY"/>
</dbReference>
<dbReference type="Pfam" id="PF03797">
    <property type="entry name" value="Autotransporter"/>
    <property type="match status" value="1"/>
</dbReference>
<dbReference type="InterPro" id="IPR003991">
    <property type="entry name" value="Pertactin_virulence_factor"/>
</dbReference>
<dbReference type="Gene3D" id="2.160.20.20">
    <property type="match status" value="2"/>
</dbReference>
<dbReference type="Gene3D" id="2.40.128.130">
    <property type="entry name" value="Autotransporter beta-domain"/>
    <property type="match status" value="1"/>
</dbReference>
<dbReference type="InterPro" id="IPR012332">
    <property type="entry name" value="Autotransporter_pectin_lyase_C"/>
</dbReference>
<dbReference type="SUPFAM" id="SSF103515">
    <property type="entry name" value="Autotransporter"/>
    <property type="match status" value="1"/>
</dbReference>
<protein>
    <submittedName>
        <fullName evidence="3">Pertactin autotransporter Prn</fullName>
    </submittedName>
</protein>
<dbReference type="NCBIfam" id="TIGR04415">
    <property type="entry name" value="O_hepto_targRPT"/>
    <property type="match status" value="6"/>
</dbReference>
<evidence type="ECO:0000256" key="1">
    <source>
        <dbReference type="SAM" id="SignalP"/>
    </source>
</evidence>
<gene>
    <name evidence="3" type="primary">prn</name>
    <name evidence="3" type="ORF">BGL_2c11030</name>
</gene>
<dbReference type="NCBIfam" id="TIGR01414">
    <property type="entry name" value="autotrans_barl"/>
    <property type="match status" value="1"/>
</dbReference>
<evidence type="ECO:0000259" key="2">
    <source>
        <dbReference type="PROSITE" id="PS51208"/>
    </source>
</evidence>
<dbReference type="InterPro" id="IPR030930">
    <property type="entry name" value="AIDA"/>
</dbReference>
<keyword evidence="1" id="KW-0732">Signal</keyword>
<dbReference type="EMBL" id="CP002581">
    <property type="protein sequence ID" value="AJK49181.1"/>
    <property type="molecule type" value="Genomic_DNA"/>
</dbReference>
<dbReference type="AlphaFoldDB" id="A0A0B6SA92"/>
<proteinExistence type="predicted"/>
<sequence length="746" mass="73392">MKSPHPNLSACRLAVPGATVARAARAPAALVALALPLVAPAVQAASCDNQALPGAAACVSTIPAGQTVTGTTINNGGTQTVRGSAVASTVSSGGTQTISSGGAASNTLLAGGRQIVSRGGLASGTTVGNDGLLTVFSAGSTVSTVVSSGGTQYVSAGGTATGTTVVSGGSFGVSRGGIGIDSVVGSGGLMRVYSGGLVSGSLVAGGKQYVSAGGSAVGTVVSAGSQVVFTGGAATATVVKGGIQLVSGGGLAQGTQVNAGGAQTVLLGGSAAQSTVAAGGTLTVDLGGATAAGPVAAQTLAGVALAGTLTIDEAAADALTGNAALSVDQLAMQGGTVQFAAPRTGGFKTVTVTQLSGSGQFVLNTNVGAGQADRLVVEQGTGAYTLAVHDASTTAAAAGTRLELVQAAGTGATFSLAGGNGIDVGAYKFALQNDDGDYFLANTGQTSDIASVAQAAAATAPLLWYQQLETAFSYLGDLRNGADGGGQLWVRAYDQRMKTSPGGTATELTLYGAQIGRDWSIATHAGTLHVGATGGYAEASESFDGIGNGTARPWNIGAYAGFDMPSGLFADTVVRYLGFKQSLGVTTAGNQASGDYAQSGLAVSLDAGRRWRLGQRWWAEPRLEVTWQHAGAIAYESSLGTPVMLQSKSLVFGGAGARVGTSLAVGDLKLDPYVGVEAMHVFNAGLGDTIGGTALDTTLPKTWINADLGVGASLTRHVRAWGAFGYGKGHDYSQPWAVTVGISYVD</sequence>
<feature type="domain" description="Autotransporter" evidence="2">
    <location>
        <begin position="481"/>
        <end position="746"/>
    </location>
</feature>
<reference evidence="4" key="1">
    <citation type="submission" date="2011-03" db="EMBL/GenBank/DDBJ databases">
        <authorList>
            <person name="Voget S."/>
            <person name="Streit W.R."/>
            <person name="Jaeger K.E."/>
            <person name="Daniel R."/>
        </authorList>
    </citation>
    <scope>NUCLEOTIDE SEQUENCE [LARGE SCALE GENOMIC DNA]</scope>
    <source>
        <strain evidence="4">PG1</strain>
    </source>
</reference>
<dbReference type="SUPFAM" id="SSF51126">
    <property type="entry name" value="Pectin lyase-like"/>
    <property type="match status" value="1"/>
</dbReference>
<reference evidence="3 4" key="2">
    <citation type="journal article" date="2016" name="Appl. Microbiol. Biotechnol.">
        <title>Mutations improving production and secretion of extracellular lipase by Burkholderia glumae PG1.</title>
        <authorList>
            <person name="Knapp A."/>
            <person name="Voget S."/>
            <person name="Gao R."/>
            <person name="Zaburannyi N."/>
            <person name="Krysciak D."/>
            <person name="Breuer M."/>
            <person name="Hauer B."/>
            <person name="Streit W.R."/>
            <person name="Muller R."/>
            <person name="Daniel R."/>
            <person name="Jaeger K.E."/>
        </authorList>
    </citation>
    <scope>NUCLEOTIDE SEQUENCE [LARGE SCALE GENOMIC DNA]</scope>
    <source>
        <strain evidence="3 4">PG1</strain>
    </source>
</reference>
<accession>A0A0B6SA92</accession>
<dbReference type="PROSITE" id="PS51208">
    <property type="entry name" value="AUTOTRANSPORTER"/>
    <property type="match status" value="1"/>
</dbReference>
<feature type="signal peptide" evidence="1">
    <location>
        <begin position="1"/>
        <end position="44"/>
    </location>
</feature>
<dbReference type="SMART" id="SM00869">
    <property type="entry name" value="Autotransporter"/>
    <property type="match status" value="1"/>
</dbReference>
<dbReference type="GO" id="GO:0019867">
    <property type="term" value="C:outer membrane"/>
    <property type="evidence" value="ECO:0007669"/>
    <property type="project" value="InterPro"/>
</dbReference>
<dbReference type="InterPro" id="IPR005546">
    <property type="entry name" value="Autotransporte_beta"/>
</dbReference>
<dbReference type="RefSeq" id="WP_042627692.1">
    <property type="nucleotide sequence ID" value="NZ_CP002581.1"/>
</dbReference>
<dbReference type="InterPro" id="IPR006315">
    <property type="entry name" value="OM_autotransptr_brl_dom"/>
</dbReference>
<dbReference type="InterPro" id="IPR011050">
    <property type="entry name" value="Pectin_lyase_fold/virulence"/>
</dbReference>
<organism evidence="3 4">
    <name type="scientific">Burkholderia plantarii</name>
    <dbReference type="NCBI Taxonomy" id="41899"/>
    <lineage>
        <taxon>Bacteria</taxon>
        <taxon>Pseudomonadati</taxon>
        <taxon>Pseudomonadota</taxon>
        <taxon>Betaproteobacteria</taxon>
        <taxon>Burkholderiales</taxon>
        <taxon>Burkholderiaceae</taxon>
        <taxon>Burkholderia</taxon>
    </lineage>
</organism>
<evidence type="ECO:0000313" key="4">
    <source>
        <dbReference type="Proteomes" id="UP000031838"/>
    </source>
</evidence>
<dbReference type="InterPro" id="IPR004899">
    <property type="entry name" value="Pertactin_central"/>
</dbReference>
<dbReference type="HOGENOM" id="CLU_372872_0_0_4"/>
<feature type="chain" id="PRO_5002122334" evidence="1">
    <location>
        <begin position="45"/>
        <end position="746"/>
    </location>
</feature>
<dbReference type="KEGG" id="bgp:BGL_2c11030"/>
<dbReference type="Proteomes" id="UP000031838">
    <property type="component" value="Chromosome 2"/>
</dbReference>
<keyword evidence="4" id="KW-1185">Reference proteome</keyword>